<evidence type="ECO:0000313" key="2">
    <source>
        <dbReference type="EMBL" id="MCW3482281.1"/>
    </source>
</evidence>
<keyword evidence="1" id="KW-1133">Transmembrane helix</keyword>
<feature type="transmembrane region" description="Helical" evidence="1">
    <location>
        <begin position="47"/>
        <end position="67"/>
    </location>
</feature>
<proteinExistence type="predicted"/>
<dbReference type="RefSeq" id="WP_264726522.1">
    <property type="nucleotide sequence ID" value="NZ_JAPDNR010000001.1"/>
</dbReference>
<evidence type="ECO:0000313" key="3">
    <source>
        <dbReference type="Proteomes" id="UP001207742"/>
    </source>
</evidence>
<reference evidence="2 3" key="1">
    <citation type="submission" date="2022-10" db="EMBL/GenBank/DDBJ databases">
        <title>Chitinophaga nivalis PC15 sp. nov., isolated from Pyeongchang county, South Korea.</title>
        <authorList>
            <person name="Trinh H.N."/>
        </authorList>
    </citation>
    <scope>NUCLEOTIDE SEQUENCE [LARGE SCALE GENOMIC DNA]</scope>
    <source>
        <strain evidence="2 3">PC14</strain>
    </source>
</reference>
<comment type="caution">
    <text evidence="2">The sequence shown here is derived from an EMBL/GenBank/DDBJ whole genome shotgun (WGS) entry which is preliminary data.</text>
</comment>
<accession>A0ABT3IEA3</accession>
<keyword evidence="1" id="KW-0812">Transmembrane</keyword>
<organism evidence="2 3">
    <name type="scientific">Chitinophaga nivalis</name>
    <dbReference type="NCBI Taxonomy" id="2991709"/>
    <lineage>
        <taxon>Bacteria</taxon>
        <taxon>Pseudomonadati</taxon>
        <taxon>Bacteroidota</taxon>
        <taxon>Chitinophagia</taxon>
        <taxon>Chitinophagales</taxon>
        <taxon>Chitinophagaceae</taxon>
        <taxon>Chitinophaga</taxon>
    </lineage>
</organism>
<dbReference type="Proteomes" id="UP001207742">
    <property type="component" value="Unassembled WGS sequence"/>
</dbReference>
<evidence type="ECO:0000256" key="1">
    <source>
        <dbReference type="SAM" id="Phobius"/>
    </source>
</evidence>
<name>A0ABT3IEA3_9BACT</name>
<sequence length="174" mass="19696">MNNSSSIESYVNYYNAHKITYIGQPVVTWQPEKQRLISSKGNTSNKVAGAVALVALSIGAYMFYIVYANDVRGVRWISYTVMASSPVLYWIIRKGIGQADFMVDFKTRQIIAGKKTFSFSEAKEVRKEYIDLPGDRHVQTRIRINKSRSILLGGFPTEEEADETGRLFLQLVKA</sequence>
<evidence type="ECO:0008006" key="4">
    <source>
        <dbReference type="Google" id="ProtNLM"/>
    </source>
</evidence>
<dbReference type="EMBL" id="JAPDNS010000001">
    <property type="protein sequence ID" value="MCW3482281.1"/>
    <property type="molecule type" value="Genomic_DNA"/>
</dbReference>
<keyword evidence="1" id="KW-0472">Membrane</keyword>
<gene>
    <name evidence="2" type="ORF">OL497_00110</name>
</gene>
<feature type="transmembrane region" description="Helical" evidence="1">
    <location>
        <begin position="73"/>
        <end position="92"/>
    </location>
</feature>
<keyword evidence="3" id="KW-1185">Reference proteome</keyword>
<protein>
    <recommendedName>
        <fullName evidence="4">YcxB-like protein domain-containing protein</fullName>
    </recommendedName>
</protein>